<feature type="non-terminal residue" evidence="2">
    <location>
        <position position="131"/>
    </location>
</feature>
<evidence type="ECO:0000256" key="1">
    <source>
        <dbReference type="SAM" id="MobiDB-lite"/>
    </source>
</evidence>
<accession>A0AAW0Y5D6</accession>
<sequence>EDFYNSISGDLWKFLIDRPTPDVMETTTLADRYEISSQLIRDRTSREEAVKLGQKVRPVKSRTEPRQKFPSEAVTSRTLDKPCNGDRFQLRQNREVYKARKNLSCSYCQKGGHVRNQCYQLERDRKYKYRE</sequence>
<evidence type="ECO:0008006" key="4">
    <source>
        <dbReference type="Google" id="ProtNLM"/>
    </source>
</evidence>
<dbReference type="AlphaFoldDB" id="A0AAW0Y5D6"/>
<protein>
    <recommendedName>
        <fullName evidence="4">CCHC-type domain-containing protein</fullName>
    </recommendedName>
</protein>
<reference evidence="2 3" key="1">
    <citation type="journal article" date="2024" name="BMC Genomics">
        <title>Genome assembly of redclaw crayfish (Cherax quadricarinatus) provides insights into its immune adaptation and hypoxia tolerance.</title>
        <authorList>
            <person name="Liu Z."/>
            <person name="Zheng J."/>
            <person name="Li H."/>
            <person name="Fang K."/>
            <person name="Wang S."/>
            <person name="He J."/>
            <person name="Zhou D."/>
            <person name="Weng S."/>
            <person name="Chi M."/>
            <person name="Gu Z."/>
            <person name="He J."/>
            <person name="Li F."/>
            <person name="Wang M."/>
        </authorList>
    </citation>
    <scope>NUCLEOTIDE SEQUENCE [LARGE SCALE GENOMIC DNA]</scope>
    <source>
        <strain evidence="2">ZL_2023a</strain>
    </source>
</reference>
<name>A0AAW0Y5D6_CHEQU</name>
<organism evidence="2 3">
    <name type="scientific">Cherax quadricarinatus</name>
    <name type="common">Australian red claw crayfish</name>
    <dbReference type="NCBI Taxonomy" id="27406"/>
    <lineage>
        <taxon>Eukaryota</taxon>
        <taxon>Metazoa</taxon>
        <taxon>Ecdysozoa</taxon>
        <taxon>Arthropoda</taxon>
        <taxon>Crustacea</taxon>
        <taxon>Multicrustacea</taxon>
        <taxon>Malacostraca</taxon>
        <taxon>Eumalacostraca</taxon>
        <taxon>Eucarida</taxon>
        <taxon>Decapoda</taxon>
        <taxon>Pleocyemata</taxon>
        <taxon>Astacidea</taxon>
        <taxon>Parastacoidea</taxon>
        <taxon>Parastacidae</taxon>
        <taxon>Cherax</taxon>
    </lineage>
</organism>
<dbReference type="Proteomes" id="UP001445076">
    <property type="component" value="Unassembled WGS sequence"/>
</dbReference>
<comment type="caution">
    <text evidence="2">The sequence shown here is derived from an EMBL/GenBank/DDBJ whole genome shotgun (WGS) entry which is preliminary data.</text>
</comment>
<feature type="region of interest" description="Disordered" evidence="1">
    <location>
        <begin position="51"/>
        <end position="75"/>
    </location>
</feature>
<evidence type="ECO:0000313" key="3">
    <source>
        <dbReference type="Proteomes" id="UP001445076"/>
    </source>
</evidence>
<proteinExistence type="predicted"/>
<gene>
    <name evidence="2" type="ORF">OTU49_016861</name>
</gene>
<keyword evidence="3" id="KW-1185">Reference proteome</keyword>
<feature type="non-terminal residue" evidence="2">
    <location>
        <position position="1"/>
    </location>
</feature>
<evidence type="ECO:0000313" key="2">
    <source>
        <dbReference type="EMBL" id="KAK8746858.1"/>
    </source>
</evidence>
<dbReference type="EMBL" id="JARKIK010000016">
    <property type="protein sequence ID" value="KAK8746858.1"/>
    <property type="molecule type" value="Genomic_DNA"/>
</dbReference>